<evidence type="ECO:0000313" key="6">
    <source>
        <dbReference type="Proteomes" id="UP000032900"/>
    </source>
</evidence>
<name>A0A0E9LYL5_9BACT</name>
<feature type="domain" description="Non-reducing end beta-L-arabinofuranosidase-like GH127 middle" evidence="4">
    <location>
        <begin position="430"/>
        <end position="524"/>
    </location>
</feature>
<dbReference type="Pfam" id="PF16375">
    <property type="entry name" value="DUF4986"/>
    <property type="match status" value="1"/>
</dbReference>
<dbReference type="PANTHER" id="PTHR31151:SF0">
    <property type="entry name" value="PROLINE-TRNA LIGASE (DUF1680)"/>
    <property type="match status" value="1"/>
</dbReference>
<gene>
    <name evidence="5" type="ORF">JCM15548_12489</name>
</gene>
<dbReference type="Pfam" id="PF20736">
    <property type="entry name" value="Glyco_hydro127M"/>
    <property type="match status" value="1"/>
</dbReference>
<accession>A0A0E9LYL5</accession>
<proteinExistence type="predicted"/>
<keyword evidence="6" id="KW-1185">Reference proteome</keyword>
<dbReference type="InterPro" id="IPR049046">
    <property type="entry name" value="Beta-AFase-like_GH127_middle"/>
</dbReference>
<dbReference type="Pfam" id="PF20620">
    <property type="entry name" value="DUF6805"/>
    <property type="match status" value="1"/>
</dbReference>
<reference evidence="5 6" key="1">
    <citation type="journal article" date="2015" name="Microbes Environ.">
        <title>Distribution and evolution of nitrogen fixation genes in the phylum bacteroidetes.</title>
        <authorList>
            <person name="Inoue J."/>
            <person name="Oshima K."/>
            <person name="Suda W."/>
            <person name="Sakamoto M."/>
            <person name="Iino T."/>
            <person name="Noda S."/>
            <person name="Hongoh Y."/>
            <person name="Hattori M."/>
            <person name="Ohkuma M."/>
        </authorList>
    </citation>
    <scope>NUCLEOTIDE SEQUENCE [LARGE SCALE GENOMIC DNA]</scope>
    <source>
        <strain evidence="5">JCM 15548</strain>
    </source>
</reference>
<dbReference type="Gene3D" id="2.60.120.260">
    <property type="entry name" value="Galactose-binding domain-like"/>
    <property type="match status" value="1"/>
</dbReference>
<keyword evidence="5" id="KW-0378">Hydrolase</keyword>
<dbReference type="InterPro" id="IPR012878">
    <property type="entry name" value="Beta-AFase-like_GH127_cat"/>
</dbReference>
<organism evidence="5 6">
    <name type="scientific">Geofilum rubicundum JCM 15548</name>
    <dbReference type="NCBI Taxonomy" id="1236989"/>
    <lineage>
        <taxon>Bacteria</taxon>
        <taxon>Pseudomonadati</taxon>
        <taxon>Bacteroidota</taxon>
        <taxon>Bacteroidia</taxon>
        <taxon>Marinilabiliales</taxon>
        <taxon>Marinilabiliaceae</taxon>
        <taxon>Geofilum</taxon>
    </lineage>
</organism>
<dbReference type="Proteomes" id="UP000032900">
    <property type="component" value="Unassembled WGS sequence"/>
</dbReference>
<dbReference type="RefSeq" id="WP_062125044.1">
    <property type="nucleotide sequence ID" value="NZ_BAZW01000020.1"/>
</dbReference>
<feature type="domain" description="Non-reducing end beta-L-arabinofuranosidase-like GH127 catalytic" evidence="1">
    <location>
        <begin position="39"/>
        <end position="420"/>
    </location>
</feature>
<protein>
    <submittedName>
        <fullName evidence="5">Glycosyl hydrolase</fullName>
    </submittedName>
</protein>
<dbReference type="AlphaFoldDB" id="A0A0E9LYL5"/>
<dbReference type="PANTHER" id="PTHR31151">
    <property type="entry name" value="PROLINE-TRNA LIGASE (DUF1680)"/>
    <property type="match status" value="1"/>
</dbReference>
<sequence>MKKSFFTPIVFSILLQSLAGCNDKTTETSSSPQAFPLSAVKLLDSPFLHASKVNSEYVMAHDPDRLLAPFLIDAGLEPKAPRYGNWENTGLDGHTAGHYLTSLALMVASEDHEEARERLDYMIEELALCQAANGNGYVGGIPGGKAMWEEIAKGQINAGGFSLNGKWVPLYNIHKLFAGLYDAWFYTGHQQALDILTDLSDYFVEVCSQLTDEQMQQMLISEHGGMNDALANVYAVTNNPKHLELARRMSHHTLLNPLLEHKDQLTGMHANTQIPKVIGFMRIAELTGDSAWHSAAQFFWETVVKNRSVAIGGNSTHEYFHPADDFSSMIETREGPETCNTYNMMKLSKQLYHNSNDLQYIDYYERAMYNHILSSQHPTHGGLVYFTPMRPQHYRVYSNPEETFWCCVGSGIENHAKYGELIYAHDANNLYVNLFIPSEVRWEEKGLTLTQSTLFPENNQTLFTVNTTAPTQMTLFIRHPKWNDHKALSVTINGETVKAKSEPGTYLALNREWQNNDQVEVTLDTYTYGEYLPDESPYLALMHGPLVLAAPVGNEDTDGLIADDSRMGHIAHGKLISRKEAPVLITDDQNWSDQVLAIDGEALTFSTGDLLYPESARDLKLIPFYKIHDQRYILYWNTTSTEELALQQQLLKEQEEAAMALEAETIDRIDTGQQQPESDHNFQSEKSEAGIHQNRHWRHASGWFSYDLNDPQAEAAKLRITYFGGDANRSFDILLNDEVLAAVQLDGSKGNTFYEVDYTIPENIKALNQNGKMKLTFKAHDNSIAGGVYFIRLMR</sequence>
<dbReference type="STRING" id="1236989.JCM15548_12489"/>
<dbReference type="EMBL" id="BAZW01000020">
    <property type="protein sequence ID" value="GAO30231.1"/>
    <property type="molecule type" value="Genomic_DNA"/>
</dbReference>
<feature type="domain" description="DUF4986" evidence="2">
    <location>
        <begin position="553"/>
        <end position="636"/>
    </location>
</feature>
<dbReference type="InterPro" id="IPR046544">
    <property type="entry name" value="GH146_SB_dom"/>
</dbReference>
<dbReference type="GO" id="GO:0005975">
    <property type="term" value="P:carbohydrate metabolic process"/>
    <property type="evidence" value="ECO:0007669"/>
    <property type="project" value="InterPro"/>
</dbReference>
<dbReference type="GO" id="GO:0016787">
    <property type="term" value="F:hydrolase activity"/>
    <property type="evidence" value="ECO:0007669"/>
    <property type="project" value="UniProtKB-KW"/>
</dbReference>
<dbReference type="Pfam" id="PF07944">
    <property type="entry name" value="Beta-AFase-like_GH127_cat"/>
    <property type="match status" value="1"/>
</dbReference>
<evidence type="ECO:0000259" key="4">
    <source>
        <dbReference type="Pfam" id="PF20736"/>
    </source>
</evidence>
<evidence type="ECO:0000259" key="1">
    <source>
        <dbReference type="Pfam" id="PF07944"/>
    </source>
</evidence>
<evidence type="ECO:0000259" key="2">
    <source>
        <dbReference type="Pfam" id="PF16375"/>
    </source>
</evidence>
<dbReference type="OrthoDB" id="9757939at2"/>
<feature type="domain" description="Glycoside hydrolase GH146 substrate-binding" evidence="3">
    <location>
        <begin position="660"/>
        <end position="794"/>
    </location>
</feature>
<evidence type="ECO:0000259" key="3">
    <source>
        <dbReference type="Pfam" id="PF20620"/>
    </source>
</evidence>
<dbReference type="PROSITE" id="PS51257">
    <property type="entry name" value="PROKAR_LIPOPROTEIN"/>
    <property type="match status" value="1"/>
</dbReference>
<comment type="caution">
    <text evidence="5">The sequence shown here is derived from an EMBL/GenBank/DDBJ whole genome shotgun (WGS) entry which is preliminary data.</text>
</comment>
<dbReference type="InterPro" id="IPR032275">
    <property type="entry name" value="DUF4986"/>
</dbReference>
<evidence type="ECO:0000313" key="5">
    <source>
        <dbReference type="EMBL" id="GAO30231.1"/>
    </source>
</evidence>
<dbReference type="SUPFAM" id="SSF48208">
    <property type="entry name" value="Six-hairpin glycosidases"/>
    <property type="match status" value="1"/>
</dbReference>
<dbReference type="InterPro" id="IPR008928">
    <property type="entry name" value="6-hairpin_glycosidase_sf"/>
</dbReference>